<keyword evidence="2" id="KW-0732">Signal</keyword>
<evidence type="ECO:0000256" key="2">
    <source>
        <dbReference type="SAM" id="SignalP"/>
    </source>
</evidence>
<dbReference type="EMBL" id="GBEZ01006101">
    <property type="protein sequence ID" value="JAC79271.1"/>
    <property type="molecule type" value="Transcribed_RNA"/>
</dbReference>
<evidence type="ECO:0000313" key="3">
    <source>
        <dbReference type="EMBL" id="JAC79271.1"/>
    </source>
</evidence>
<feature type="signal peptide" evidence="2">
    <location>
        <begin position="1"/>
        <end position="27"/>
    </location>
</feature>
<organism evidence="3">
    <name type="scientific">Tetraselmis sp. GSL018</name>
    <dbReference type="NCBI Taxonomy" id="582737"/>
    <lineage>
        <taxon>Eukaryota</taxon>
        <taxon>Viridiplantae</taxon>
        <taxon>Chlorophyta</taxon>
        <taxon>core chlorophytes</taxon>
        <taxon>Chlorodendrophyceae</taxon>
        <taxon>Chlorodendrales</taxon>
        <taxon>Chlorodendraceae</taxon>
        <taxon>Tetraselmis</taxon>
    </lineage>
</organism>
<name>A0A061S925_9CHLO</name>
<accession>A0A061S925</accession>
<proteinExistence type="predicted"/>
<dbReference type="AlphaFoldDB" id="A0A061S925"/>
<feature type="chain" id="PRO_5030002246" evidence="2">
    <location>
        <begin position="28"/>
        <end position="198"/>
    </location>
</feature>
<reference evidence="3" key="1">
    <citation type="submission" date="2014-05" db="EMBL/GenBank/DDBJ databases">
        <title>The transcriptome of the halophilic microalga Tetraselmis sp. GSL018 isolated from the Great Salt Lake, Utah.</title>
        <authorList>
            <person name="Jinkerson R.E."/>
            <person name="D'Adamo S."/>
            <person name="Posewitz M.C."/>
        </authorList>
    </citation>
    <scope>NUCLEOTIDE SEQUENCE</scope>
    <source>
        <strain evidence="3">GSL018</strain>
    </source>
</reference>
<protein>
    <submittedName>
        <fullName evidence="3">Uncharacterized protein</fullName>
    </submittedName>
</protein>
<feature type="region of interest" description="Disordered" evidence="1">
    <location>
        <begin position="28"/>
        <end position="55"/>
    </location>
</feature>
<evidence type="ECO:0000256" key="1">
    <source>
        <dbReference type="SAM" id="MobiDB-lite"/>
    </source>
</evidence>
<sequence>MFSWRRDVRSIILTLLVSLLLCSRAVGSSDRSDFSDSEDSSDRKRSDANDSDGDEEKTWQYDTVLKSSACYIKSVFPSLYDDPDKFSSWTTFQDTYVSTVEEALGFLGFTVYVHARMLKQQIQDQDVFVWTEINFVHTYDAELFSRLLKSASGSLFDEYFKDKIGEQITIDSVLGTSIPGGVEDKRQKFLEFTTQLSY</sequence>
<gene>
    <name evidence="3" type="ORF">TSPGSL018_13101</name>
</gene>
<feature type="compositionally biased region" description="Basic and acidic residues" evidence="1">
    <location>
        <begin position="30"/>
        <end position="48"/>
    </location>
</feature>